<organism evidence="5 6">
    <name type="scientific">Chryseosolibacter histidini</name>
    <dbReference type="NCBI Taxonomy" id="2782349"/>
    <lineage>
        <taxon>Bacteria</taxon>
        <taxon>Pseudomonadati</taxon>
        <taxon>Bacteroidota</taxon>
        <taxon>Cytophagia</taxon>
        <taxon>Cytophagales</taxon>
        <taxon>Chryseotaleaceae</taxon>
        <taxon>Chryseosolibacter</taxon>
    </lineage>
</organism>
<keyword evidence="1" id="KW-0805">Transcription regulation</keyword>
<dbReference type="InterPro" id="IPR050908">
    <property type="entry name" value="SmbC-like"/>
</dbReference>
<evidence type="ECO:0000256" key="2">
    <source>
        <dbReference type="ARBA" id="ARBA00023125"/>
    </source>
</evidence>
<dbReference type="AlphaFoldDB" id="A0AAP2GPP6"/>
<dbReference type="RefSeq" id="WP_254164063.1">
    <property type="nucleotide sequence ID" value="NZ_JAHESF010000013.1"/>
</dbReference>
<dbReference type="Proteomes" id="UP001319200">
    <property type="component" value="Unassembled WGS sequence"/>
</dbReference>
<evidence type="ECO:0000313" key="5">
    <source>
        <dbReference type="EMBL" id="MBT1698170.1"/>
    </source>
</evidence>
<gene>
    <name evidence="5" type="ORF">KK083_14860</name>
</gene>
<evidence type="ECO:0000259" key="4">
    <source>
        <dbReference type="PROSITE" id="PS01124"/>
    </source>
</evidence>
<dbReference type="Pfam" id="PF12833">
    <property type="entry name" value="HTH_18"/>
    <property type="match status" value="1"/>
</dbReference>
<dbReference type="PROSITE" id="PS01124">
    <property type="entry name" value="HTH_ARAC_FAMILY_2"/>
    <property type="match status" value="1"/>
</dbReference>
<accession>A0AAP2GPP6</accession>
<comment type="caution">
    <text evidence="5">The sequence shown here is derived from an EMBL/GenBank/DDBJ whole genome shotgun (WGS) entry which is preliminary data.</text>
</comment>
<keyword evidence="2" id="KW-0238">DNA-binding</keyword>
<dbReference type="Gene3D" id="1.10.10.60">
    <property type="entry name" value="Homeodomain-like"/>
    <property type="match status" value="1"/>
</dbReference>
<dbReference type="InterPro" id="IPR009057">
    <property type="entry name" value="Homeodomain-like_sf"/>
</dbReference>
<dbReference type="InterPro" id="IPR018060">
    <property type="entry name" value="HTH_AraC"/>
</dbReference>
<dbReference type="PROSITE" id="PS00041">
    <property type="entry name" value="HTH_ARAC_FAMILY_1"/>
    <property type="match status" value="1"/>
</dbReference>
<reference evidence="5 6" key="1">
    <citation type="submission" date="2021-05" db="EMBL/GenBank/DDBJ databases">
        <title>A Polyphasic approach of four new species of the genus Ohtaekwangia: Ohtaekwangia histidinii sp. nov., Ohtaekwangia cretensis sp. nov., Ohtaekwangia indiensis sp. nov., Ohtaekwangia reichenbachii sp. nov. from diverse environment.</title>
        <authorList>
            <person name="Octaviana S."/>
        </authorList>
    </citation>
    <scope>NUCLEOTIDE SEQUENCE [LARGE SCALE GENOMIC DNA]</scope>
    <source>
        <strain evidence="5 6">PWU4</strain>
    </source>
</reference>
<evidence type="ECO:0000256" key="1">
    <source>
        <dbReference type="ARBA" id="ARBA00023015"/>
    </source>
</evidence>
<evidence type="ECO:0000256" key="3">
    <source>
        <dbReference type="ARBA" id="ARBA00023163"/>
    </source>
</evidence>
<feature type="domain" description="HTH araC/xylS-type" evidence="4">
    <location>
        <begin position="15"/>
        <end position="113"/>
    </location>
</feature>
<dbReference type="EMBL" id="JAHESF010000013">
    <property type="protein sequence ID" value="MBT1698170.1"/>
    <property type="molecule type" value="Genomic_DNA"/>
</dbReference>
<keyword evidence="6" id="KW-1185">Reference proteome</keyword>
<sequence length="300" mass="34768">MQRKDTLQHHTRVLSRVDEYLAGDLSTPFGIGEVAAYAHASYHHLAEIFQTLRGESLGNYITRRRLERAAILSSYTELNLSEIADKTGFATKHSLSKAFSQTFGMPPGRRRNKTLYRKESPNILLDGITSEAQYESLLAMEFAFTCRRTRIEAGFLAGQIWRLGNNWNITPQSYEQSLRSLRFSFGKPAHRFCLQAYDSVNFTALRDFKAFYGVFVEESDPATFQRLNPECMIMPVKKGDYLVFDVPKGKQDEVKQYITLFRENLVWHKKIFTLHDFYDFFVFSDDHEAKTGEYFIYCGM</sequence>
<dbReference type="GO" id="GO:0043565">
    <property type="term" value="F:sequence-specific DNA binding"/>
    <property type="evidence" value="ECO:0007669"/>
    <property type="project" value="InterPro"/>
</dbReference>
<protein>
    <submittedName>
        <fullName evidence="5">AraC family transcriptional regulator</fullName>
    </submittedName>
</protein>
<evidence type="ECO:0000313" key="6">
    <source>
        <dbReference type="Proteomes" id="UP001319200"/>
    </source>
</evidence>
<keyword evidence="3" id="KW-0804">Transcription</keyword>
<dbReference type="InterPro" id="IPR018062">
    <property type="entry name" value="HTH_AraC-typ_CS"/>
</dbReference>
<dbReference type="SMART" id="SM00342">
    <property type="entry name" value="HTH_ARAC"/>
    <property type="match status" value="1"/>
</dbReference>
<dbReference type="GO" id="GO:0003700">
    <property type="term" value="F:DNA-binding transcription factor activity"/>
    <property type="evidence" value="ECO:0007669"/>
    <property type="project" value="InterPro"/>
</dbReference>
<dbReference type="SUPFAM" id="SSF46689">
    <property type="entry name" value="Homeodomain-like"/>
    <property type="match status" value="2"/>
</dbReference>
<dbReference type="PANTHER" id="PTHR40055:SF1">
    <property type="entry name" value="TRANSCRIPTIONAL REGULATOR YGIV-RELATED"/>
    <property type="match status" value="1"/>
</dbReference>
<name>A0AAP2GPP6_9BACT</name>
<dbReference type="PANTHER" id="PTHR40055">
    <property type="entry name" value="TRANSCRIPTIONAL REGULATOR YGIV-RELATED"/>
    <property type="match status" value="1"/>
</dbReference>
<proteinExistence type="predicted"/>